<dbReference type="Proteomes" id="UP001177021">
    <property type="component" value="Unassembled WGS sequence"/>
</dbReference>
<organism evidence="1 2">
    <name type="scientific">Trifolium pratense</name>
    <name type="common">Red clover</name>
    <dbReference type="NCBI Taxonomy" id="57577"/>
    <lineage>
        <taxon>Eukaryota</taxon>
        <taxon>Viridiplantae</taxon>
        <taxon>Streptophyta</taxon>
        <taxon>Embryophyta</taxon>
        <taxon>Tracheophyta</taxon>
        <taxon>Spermatophyta</taxon>
        <taxon>Magnoliopsida</taxon>
        <taxon>eudicotyledons</taxon>
        <taxon>Gunneridae</taxon>
        <taxon>Pentapetalae</taxon>
        <taxon>rosids</taxon>
        <taxon>fabids</taxon>
        <taxon>Fabales</taxon>
        <taxon>Fabaceae</taxon>
        <taxon>Papilionoideae</taxon>
        <taxon>50 kb inversion clade</taxon>
        <taxon>NPAAA clade</taxon>
        <taxon>Hologalegina</taxon>
        <taxon>IRL clade</taxon>
        <taxon>Trifolieae</taxon>
        <taxon>Trifolium</taxon>
    </lineage>
</organism>
<comment type="caution">
    <text evidence="1">The sequence shown here is derived from an EMBL/GenBank/DDBJ whole genome shotgun (WGS) entry which is preliminary data.</text>
</comment>
<evidence type="ECO:0000313" key="2">
    <source>
        <dbReference type="Proteomes" id="UP001177021"/>
    </source>
</evidence>
<evidence type="ECO:0000313" key="1">
    <source>
        <dbReference type="EMBL" id="CAJ2657549.1"/>
    </source>
</evidence>
<name>A0ACB0KMI6_TRIPR</name>
<reference evidence="1" key="1">
    <citation type="submission" date="2023-10" db="EMBL/GenBank/DDBJ databases">
        <authorList>
            <person name="Rodriguez Cubillos JULIANA M."/>
            <person name="De Vega J."/>
        </authorList>
    </citation>
    <scope>NUCLEOTIDE SEQUENCE</scope>
</reference>
<gene>
    <name evidence="1" type="ORF">MILVUS5_LOCUS24109</name>
</gene>
<accession>A0ACB0KMI6</accession>
<sequence>MEAKPLQIVPSSHNTTTGFIPLSSLFTHHMFLFKLFFMNYRFCVFFYIGGGPQKKIDEGENVVVVKEEKEESPLITQVQRRELDHQVFIFNHFAYNLPLPYYLLQFPSNMSEFGRLGSHHVTMVDTEPHRCRRTDGKKWRCGKNTVPNQKYCERHMHRGRNRSRKLVETSQINSPNLRTKPSIGDKSHAKLVPNIESAVSNPNPFVIQHSDTFSYTPSRSFCIVNTTSACDRSRKVIGSDVSVVTAPCSVLASAVAPKITTFSSMMASHTSDDRSRLNACKQDEQIKMSINDNMSIKSGTKGSNSCEINSISTGIGISPKSVLQVSGCNYSYLNDRNSIPIEPEPGRCRRTDGKNWRCKSAVLPGQKYCATHMHRGAKRRCINHEPPPPPPAAAAVDTTTTNTIGSSVTIALVPYPSVETSTDIQKAYCQIPNTKLSMSVPDSAPFVECNEKNGGNSDTETSTTITDTINDYLSF</sequence>
<keyword evidence="2" id="KW-1185">Reference proteome</keyword>
<dbReference type="EMBL" id="CASHSV030000311">
    <property type="protein sequence ID" value="CAJ2657549.1"/>
    <property type="molecule type" value="Genomic_DNA"/>
</dbReference>
<protein>
    <submittedName>
        <fullName evidence="1">Uncharacterized protein</fullName>
    </submittedName>
</protein>
<proteinExistence type="predicted"/>